<reference evidence="1" key="1">
    <citation type="journal article" date="2021" name="Proc. Natl. Acad. Sci. U.S.A.">
        <title>A Catalog of Tens of Thousands of Viruses from Human Metagenomes Reveals Hidden Associations with Chronic Diseases.</title>
        <authorList>
            <person name="Tisza M.J."/>
            <person name="Buck C.B."/>
        </authorList>
    </citation>
    <scope>NUCLEOTIDE SEQUENCE</scope>
    <source>
        <strain evidence="1">CtfOA1</strain>
    </source>
</reference>
<evidence type="ECO:0000313" key="1">
    <source>
        <dbReference type="EMBL" id="DAE01588.1"/>
    </source>
</evidence>
<organism evidence="1">
    <name type="scientific">Myoviridae sp. ctfOA1</name>
    <dbReference type="NCBI Taxonomy" id="2825148"/>
    <lineage>
        <taxon>Viruses</taxon>
        <taxon>Duplodnaviria</taxon>
        <taxon>Heunggongvirae</taxon>
        <taxon>Uroviricota</taxon>
        <taxon>Caudoviricetes</taxon>
    </lineage>
</organism>
<dbReference type="EMBL" id="BK015327">
    <property type="protein sequence ID" value="DAE01588.1"/>
    <property type="molecule type" value="Genomic_DNA"/>
</dbReference>
<protein>
    <submittedName>
        <fullName evidence="1">Uncharacterized protein</fullName>
    </submittedName>
</protein>
<accession>A0A8S5P5X2</accession>
<sequence length="71" mass="7636">MSMKQNKSAVLSSIQNVAVFFNYGGETVALKMTAEQKRVIGLFAISAVEGTAELVRVPHLSLPADPEMEAL</sequence>
<proteinExistence type="predicted"/>
<name>A0A8S5P5X2_9CAUD</name>